<sequence length="392" mass="44843">MKIIKTTKEHEEAKRELEALMVSDPPEGSEEDEKIQLLALLIADYEKRTVTLPEVSPAEVIRYVMEDRGLKQQDLVPYIGSKARVSEILSGKRELTLKMIRALHHEFKIPLNVLFQEQKELPEEIDVASFPFNEMHKAGYFPEVCGKKVTEIKERAEELLHTFFRGREKELFLAFNRQGKGKTNIDQFAVQAWRCRVLDHAKTMKRGAYSRENLNEALFSQLTALSAMDSGPLLVRDRLIAAGVAVVIEPHLTKTRLDGAALWHPDGFPVIGLSLRHNRLDNFWFTLFHELGHVRRHLDSNPQGFVDTDIDSASEKKIEQEADTFALNQFITPEDWEEVRHLTTAKEIRKAANQLAIHPAILAGRLRREAQDYSKHRTLIGQGEVKAQFGLQ</sequence>
<gene>
    <name evidence="3" type="ORF">GCM10007100_08340</name>
</gene>
<dbReference type="GO" id="GO:0001046">
    <property type="term" value="F:core promoter sequence-specific DNA binding"/>
    <property type="evidence" value="ECO:0007669"/>
    <property type="project" value="TreeGrafter"/>
</dbReference>
<accession>A0A918WHX0</accession>
<dbReference type="AlphaFoldDB" id="A0A918WHX0"/>
<dbReference type="GO" id="GO:0006355">
    <property type="term" value="P:regulation of DNA-templated transcription"/>
    <property type="evidence" value="ECO:0007669"/>
    <property type="project" value="InterPro"/>
</dbReference>
<reference evidence="3" key="2">
    <citation type="submission" date="2020-09" db="EMBL/GenBank/DDBJ databases">
        <authorList>
            <person name="Sun Q."/>
            <person name="Kim S."/>
        </authorList>
    </citation>
    <scope>NUCLEOTIDE SEQUENCE</scope>
    <source>
        <strain evidence="3">KCTC 12988</strain>
    </source>
</reference>
<name>A0A918WHX0_9BACT</name>
<comment type="caution">
    <text evidence="3">The sequence shown here is derived from an EMBL/GenBank/DDBJ whole genome shotgun (WGS) entry which is preliminary data.</text>
</comment>
<reference evidence="3" key="1">
    <citation type="journal article" date="2014" name="Int. J. Syst. Evol. Microbiol.">
        <title>Complete genome sequence of Corynebacterium casei LMG S-19264T (=DSM 44701T), isolated from a smear-ripened cheese.</title>
        <authorList>
            <consortium name="US DOE Joint Genome Institute (JGI-PGF)"/>
            <person name="Walter F."/>
            <person name="Albersmeier A."/>
            <person name="Kalinowski J."/>
            <person name="Ruckert C."/>
        </authorList>
    </citation>
    <scope>NUCLEOTIDE SEQUENCE</scope>
    <source>
        <strain evidence="3">KCTC 12988</strain>
    </source>
</reference>
<evidence type="ECO:0000313" key="3">
    <source>
        <dbReference type="EMBL" id="GHC45370.1"/>
    </source>
</evidence>
<feature type="domain" description="HTH cro/C1-type" evidence="2">
    <location>
        <begin position="61"/>
        <end position="114"/>
    </location>
</feature>
<comment type="similarity">
    <text evidence="1">Belongs to the short-chain fatty acyl-CoA assimilation regulator (ScfR) family.</text>
</comment>
<dbReference type="Gene3D" id="1.10.10.2910">
    <property type="match status" value="1"/>
</dbReference>
<dbReference type="InterPro" id="IPR010982">
    <property type="entry name" value="Lambda_DNA-bd_dom_sf"/>
</dbReference>
<dbReference type="InterPro" id="IPR001387">
    <property type="entry name" value="Cro/C1-type_HTH"/>
</dbReference>
<keyword evidence="4" id="KW-1185">Reference proteome</keyword>
<evidence type="ECO:0000313" key="4">
    <source>
        <dbReference type="Proteomes" id="UP000644507"/>
    </source>
</evidence>
<dbReference type="RefSeq" id="WP_189567635.1">
    <property type="nucleotide sequence ID" value="NZ_BMXI01000003.1"/>
</dbReference>
<dbReference type="SMART" id="SM00530">
    <property type="entry name" value="HTH_XRE"/>
    <property type="match status" value="1"/>
</dbReference>
<protein>
    <recommendedName>
        <fullName evidence="2">HTH cro/C1-type domain-containing protein</fullName>
    </recommendedName>
</protein>
<dbReference type="EMBL" id="BMXI01000003">
    <property type="protein sequence ID" value="GHC45370.1"/>
    <property type="molecule type" value="Genomic_DNA"/>
</dbReference>
<dbReference type="PANTHER" id="PTHR40455">
    <property type="entry name" value="ANTITOXIN HIGA"/>
    <property type="match status" value="1"/>
</dbReference>
<dbReference type="InterPro" id="IPR039060">
    <property type="entry name" value="Antitox_HigA"/>
</dbReference>
<dbReference type="InterPro" id="IPR010359">
    <property type="entry name" value="IrrE_HExxH"/>
</dbReference>
<dbReference type="Proteomes" id="UP000644507">
    <property type="component" value="Unassembled WGS sequence"/>
</dbReference>
<organism evidence="3 4">
    <name type="scientific">Roseibacillus persicicus</name>
    <dbReference type="NCBI Taxonomy" id="454148"/>
    <lineage>
        <taxon>Bacteria</taxon>
        <taxon>Pseudomonadati</taxon>
        <taxon>Verrucomicrobiota</taxon>
        <taxon>Verrucomicrobiia</taxon>
        <taxon>Verrucomicrobiales</taxon>
        <taxon>Verrucomicrobiaceae</taxon>
        <taxon>Roseibacillus</taxon>
    </lineage>
</organism>
<dbReference type="Gene3D" id="1.10.260.40">
    <property type="entry name" value="lambda repressor-like DNA-binding domains"/>
    <property type="match status" value="1"/>
</dbReference>
<evidence type="ECO:0000256" key="1">
    <source>
        <dbReference type="ARBA" id="ARBA00007227"/>
    </source>
</evidence>
<dbReference type="PROSITE" id="PS50943">
    <property type="entry name" value="HTH_CROC1"/>
    <property type="match status" value="1"/>
</dbReference>
<evidence type="ECO:0000259" key="2">
    <source>
        <dbReference type="PROSITE" id="PS50943"/>
    </source>
</evidence>
<dbReference type="SUPFAM" id="SSF47413">
    <property type="entry name" value="lambda repressor-like DNA-binding domains"/>
    <property type="match status" value="1"/>
</dbReference>
<proteinExistence type="inferred from homology"/>
<dbReference type="PANTHER" id="PTHR40455:SF1">
    <property type="entry name" value="ANTITOXIN HIGA"/>
    <property type="match status" value="1"/>
</dbReference>
<dbReference type="Pfam" id="PF06114">
    <property type="entry name" value="Peptidase_M78"/>
    <property type="match status" value="1"/>
</dbReference>